<dbReference type="Proteomes" id="UP000253664">
    <property type="component" value="Unassembled WGS sequence"/>
</dbReference>
<evidence type="ECO:0000313" key="2">
    <source>
        <dbReference type="Proteomes" id="UP000253664"/>
    </source>
</evidence>
<proteinExistence type="predicted"/>
<sequence length="85" mass="9628">MHVFMRQQEAVVEGYRHRWLVFEESHVVGHVGDGEKSLDYRWLAILAGPWAADSTHNTGPNGIYGYTASDKAHWASTERSTDRIA</sequence>
<comment type="caution">
    <text evidence="1">The sequence shown here is derived from an EMBL/GenBank/DDBJ whole genome shotgun (WGS) entry which is preliminary data.</text>
</comment>
<name>A0A367L2K2_9HYPO</name>
<dbReference type="EMBL" id="LKCN02000018">
    <property type="protein sequence ID" value="RCI08645.1"/>
    <property type="molecule type" value="Genomic_DNA"/>
</dbReference>
<evidence type="ECO:0000313" key="1">
    <source>
        <dbReference type="EMBL" id="RCI08645.1"/>
    </source>
</evidence>
<keyword evidence="2" id="KW-1185">Reference proteome</keyword>
<gene>
    <name evidence="1" type="ORF">L249_4791</name>
</gene>
<dbReference type="AlphaFoldDB" id="A0A367L2K2"/>
<organism evidence="1 2">
    <name type="scientific">Ophiocordyceps polyrhachis-furcata BCC 54312</name>
    <dbReference type="NCBI Taxonomy" id="1330021"/>
    <lineage>
        <taxon>Eukaryota</taxon>
        <taxon>Fungi</taxon>
        <taxon>Dikarya</taxon>
        <taxon>Ascomycota</taxon>
        <taxon>Pezizomycotina</taxon>
        <taxon>Sordariomycetes</taxon>
        <taxon>Hypocreomycetidae</taxon>
        <taxon>Hypocreales</taxon>
        <taxon>Ophiocordycipitaceae</taxon>
        <taxon>Ophiocordyceps</taxon>
    </lineage>
</organism>
<protein>
    <submittedName>
        <fullName evidence="1">Uncharacterized protein</fullName>
    </submittedName>
</protein>
<reference evidence="1 2" key="1">
    <citation type="journal article" date="2015" name="BMC Genomics">
        <title>Insights from the genome of Ophiocordyceps polyrhachis-furcata to pathogenicity and host specificity in insect fungi.</title>
        <authorList>
            <person name="Wichadakul D."/>
            <person name="Kobmoo N."/>
            <person name="Ingsriswang S."/>
            <person name="Tangphatsornruang S."/>
            <person name="Chantasingh D."/>
            <person name="Luangsa-ard J.J."/>
            <person name="Eurwilaichitr L."/>
        </authorList>
    </citation>
    <scope>NUCLEOTIDE SEQUENCE [LARGE SCALE GENOMIC DNA]</scope>
    <source>
        <strain evidence="1 2">BCC 54312</strain>
    </source>
</reference>
<accession>A0A367L2K2</accession>